<gene>
    <name evidence="1" type="ORF">SAMN05443248_3581</name>
</gene>
<evidence type="ECO:0000313" key="1">
    <source>
        <dbReference type="EMBL" id="SHH07192.1"/>
    </source>
</evidence>
<dbReference type="Proteomes" id="UP000189796">
    <property type="component" value="Chromosome I"/>
</dbReference>
<proteinExistence type="predicted"/>
<name>A0A1M5PZS3_9BRAD</name>
<reference evidence="1 2" key="1">
    <citation type="submission" date="2016-11" db="EMBL/GenBank/DDBJ databases">
        <authorList>
            <person name="Jaros S."/>
            <person name="Januszkiewicz K."/>
            <person name="Wedrychowicz H."/>
        </authorList>
    </citation>
    <scope>NUCLEOTIDE SEQUENCE [LARGE SCALE GENOMIC DNA]</scope>
    <source>
        <strain evidence="1 2">GAS138</strain>
    </source>
</reference>
<evidence type="ECO:0000313" key="2">
    <source>
        <dbReference type="Proteomes" id="UP000189796"/>
    </source>
</evidence>
<organism evidence="1 2">
    <name type="scientific">Bradyrhizobium erythrophlei</name>
    <dbReference type="NCBI Taxonomy" id="1437360"/>
    <lineage>
        <taxon>Bacteria</taxon>
        <taxon>Pseudomonadati</taxon>
        <taxon>Pseudomonadota</taxon>
        <taxon>Alphaproteobacteria</taxon>
        <taxon>Hyphomicrobiales</taxon>
        <taxon>Nitrobacteraceae</taxon>
        <taxon>Bradyrhizobium</taxon>
    </lineage>
</organism>
<dbReference type="AlphaFoldDB" id="A0A1M5PZS3"/>
<dbReference type="RefSeq" id="WP_079602555.1">
    <property type="nucleotide sequence ID" value="NZ_LT670817.1"/>
</dbReference>
<protein>
    <submittedName>
        <fullName evidence="1">Uncharacterized protein</fullName>
    </submittedName>
</protein>
<sequence length="119" mass="13223">MEQDNKELLGRIAGMALTKLSGMKSATGVYFKVVEAVGAGEVKVICTNPGLQRMERTFPASRVRDQLRPEIIQVQLDPVSGELLDYVAKCYLTERQTDENDETLKARLHAFAMGPKAMH</sequence>
<dbReference type="EMBL" id="LT670817">
    <property type="protein sequence ID" value="SHH07192.1"/>
    <property type="molecule type" value="Genomic_DNA"/>
</dbReference>
<accession>A0A1M5PZS3</accession>